<dbReference type="EMBL" id="JAVRRL010000008">
    <property type="protein sequence ID" value="KAK5116490.1"/>
    <property type="molecule type" value="Genomic_DNA"/>
</dbReference>
<dbReference type="Proteomes" id="UP001310890">
    <property type="component" value="Unassembled WGS sequence"/>
</dbReference>
<feature type="compositionally biased region" description="Basic and acidic residues" evidence="1">
    <location>
        <begin position="476"/>
        <end position="507"/>
    </location>
</feature>
<comment type="caution">
    <text evidence="2">The sequence shown here is derived from an EMBL/GenBank/DDBJ whole genome shotgun (WGS) entry which is preliminary data.</text>
</comment>
<feature type="region of interest" description="Disordered" evidence="1">
    <location>
        <begin position="414"/>
        <end position="552"/>
    </location>
</feature>
<feature type="compositionally biased region" description="Acidic residues" evidence="1">
    <location>
        <begin position="738"/>
        <end position="750"/>
    </location>
</feature>
<accession>A0AAN7TPK1</accession>
<feature type="compositionally biased region" description="Acidic residues" evidence="1">
    <location>
        <begin position="682"/>
        <end position="697"/>
    </location>
</feature>
<evidence type="ECO:0000313" key="3">
    <source>
        <dbReference type="Proteomes" id="UP001310890"/>
    </source>
</evidence>
<proteinExistence type="predicted"/>
<name>A0AAN7TPK1_9PEZI</name>
<feature type="region of interest" description="Disordered" evidence="1">
    <location>
        <begin position="1"/>
        <end position="58"/>
    </location>
</feature>
<dbReference type="AlphaFoldDB" id="A0AAN7TPK1"/>
<gene>
    <name evidence="2" type="ORF">LTR62_008039</name>
</gene>
<feature type="region of interest" description="Disordered" evidence="1">
    <location>
        <begin position="604"/>
        <end position="803"/>
    </location>
</feature>
<feature type="compositionally biased region" description="Basic and acidic residues" evidence="1">
    <location>
        <begin position="722"/>
        <end position="737"/>
    </location>
</feature>
<feature type="compositionally biased region" description="Basic and acidic residues" evidence="1">
    <location>
        <begin position="700"/>
        <end position="714"/>
    </location>
</feature>
<feature type="compositionally biased region" description="Basic and acidic residues" evidence="1">
    <location>
        <begin position="414"/>
        <end position="423"/>
    </location>
</feature>
<feature type="compositionally biased region" description="Acidic residues" evidence="1">
    <location>
        <begin position="577"/>
        <end position="586"/>
    </location>
</feature>
<protein>
    <submittedName>
        <fullName evidence="2">Uncharacterized protein</fullName>
    </submittedName>
</protein>
<feature type="compositionally biased region" description="Acidic residues" evidence="1">
    <location>
        <begin position="763"/>
        <end position="774"/>
    </location>
</feature>
<organism evidence="2 3">
    <name type="scientific">Meristemomyces frigidus</name>
    <dbReference type="NCBI Taxonomy" id="1508187"/>
    <lineage>
        <taxon>Eukaryota</taxon>
        <taxon>Fungi</taxon>
        <taxon>Dikarya</taxon>
        <taxon>Ascomycota</taxon>
        <taxon>Pezizomycotina</taxon>
        <taxon>Dothideomycetes</taxon>
        <taxon>Dothideomycetidae</taxon>
        <taxon>Mycosphaerellales</taxon>
        <taxon>Teratosphaeriaceae</taxon>
        <taxon>Meristemomyces</taxon>
    </lineage>
</organism>
<feature type="compositionally biased region" description="Basic and acidic residues" evidence="1">
    <location>
        <begin position="651"/>
        <end position="665"/>
    </location>
</feature>
<feature type="compositionally biased region" description="Basic and acidic residues" evidence="1">
    <location>
        <begin position="439"/>
        <end position="463"/>
    </location>
</feature>
<sequence>MAATTAFPSVSLPVPEDSMDIGSPAAQSLHYDSDIDFDDAPHDGGALIPDDEQMLTDGEHTRPMTATDEIMDDDLQFIDTQEAEMHDTPGIDQPQEQQYIPEDEELIDYGDEEYPQDDTEDTTLVTLDDGFNTYPEQAEEVDEEIVRQPKDFASGTIDIVNDPAQGVEDPVDVNGNDGFAATQEHHFDTSQPHDDQVADEDKTQIEIPEDGFATPNDYLYEGEEVTAEGVDPAAQPDLTVDTTNLAEFDQPPTPTDTGLHPMTVNYSGIVMPLFKSKRQPEGLLKDDNLASLSLHELLTKCRERLTIKLGTLPEDQELTLAFDHLRLVLVEVSNSRNTRNATPLTLLQNSRAAFEHSLNDVLEVYLQLHTNDGIHECPPLTMSLAHQQFSSQLALFQQAAGAGTGISHFMAREEEQQEYKEDGEQYSGDEVAYPGDGAVHADLEYPGHEKEYQQHQRPEEAHNAPESNEEYEQEAYDDHQYEEVVAQEERGEREPHEEVIAVGEHHAGPSRHTNQDGNGARAEIDAQSHNAVEGTLLHRDGQPDQEQPVGEGEDVDAFDMSLASSRTLQGDHNTVEDGIDWDEEPDLPGNLLALSTDEIDDVSTLVANPGTDEAAKTTVPHANELESQPALPDEQPRNHGAPVNESGRYLGHKDFLGAEAVHQDNEEGNAQLQDVQEKVFDQDDEDQDQADTNDEQQDSLYKRAGEEEQHRPHVDGAANDEISEHGPEPQAKEMDDKDQIEDLYDGEAEVGDVIPQPAKPQEDPEDVLEFDDDTPQQHEARKASNAGPKVAANDKSSPSAKRSFDEALEDLIFDDFEEPEAKKARV</sequence>
<evidence type="ECO:0000256" key="1">
    <source>
        <dbReference type="SAM" id="MobiDB-lite"/>
    </source>
</evidence>
<evidence type="ECO:0000313" key="2">
    <source>
        <dbReference type="EMBL" id="KAK5116490.1"/>
    </source>
</evidence>
<dbReference type="Pfam" id="PF10336">
    <property type="entry name" value="DUF2420"/>
    <property type="match status" value="1"/>
</dbReference>
<reference evidence="2" key="1">
    <citation type="submission" date="2023-08" db="EMBL/GenBank/DDBJ databases">
        <title>Black Yeasts Isolated from many extreme environments.</title>
        <authorList>
            <person name="Coleine C."/>
            <person name="Stajich J.E."/>
            <person name="Selbmann L."/>
        </authorList>
    </citation>
    <scope>NUCLEOTIDE SEQUENCE</scope>
    <source>
        <strain evidence="2">CCFEE 5401</strain>
    </source>
</reference>
<feature type="region of interest" description="Disordered" evidence="1">
    <location>
        <begin position="565"/>
        <end position="587"/>
    </location>
</feature>
<dbReference type="InterPro" id="IPR018822">
    <property type="entry name" value="UPF0646"/>
</dbReference>